<comment type="caution">
    <text evidence="3">The sequence shown here is derived from an EMBL/GenBank/DDBJ whole genome shotgun (WGS) entry which is preliminary data.</text>
</comment>
<evidence type="ECO:0000313" key="3">
    <source>
        <dbReference type="EMBL" id="MDC0739938.1"/>
    </source>
</evidence>
<dbReference type="InterPro" id="IPR056201">
    <property type="entry name" value="Cas8b_N"/>
</dbReference>
<dbReference type="Proteomes" id="UP001221411">
    <property type="component" value="Unassembled WGS sequence"/>
</dbReference>
<dbReference type="RefSeq" id="WP_271914628.1">
    <property type="nucleotide sequence ID" value="NZ_JAQNDO010000001.1"/>
</dbReference>
<proteinExistence type="predicted"/>
<name>A0ABT5EFB4_9BACT</name>
<dbReference type="InterPro" id="IPR030928">
    <property type="entry name" value="MYXAN_cmx8"/>
</dbReference>
<dbReference type="Pfam" id="PF24121">
    <property type="entry name" value="Cas8b_N"/>
    <property type="match status" value="1"/>
</dbReference>
<protein>
    <submittedName>
        <fullName evidence="3">Type I-MYXAN CRISPR-associated protein Cmx8</fullName>
    </submittedName>
</protein>
<evidence type="ECO:0000259" key="1">
    <source>
        <dbReference type="Pfam" id="PF24121"/>
    </source>
</evidence>
<feature type="domain" description="Type I-B CRISPR Cas8b C-terminal" evidence="2">
    <location>
        <begin position="332"/>
        <end position="552"/>
    </location>
</feature>
<organism evidence="3 4">
    <name type="scientific">Polyangium mundeleinium</name>
    <dbReference type="NCBI Taxonomy" id="2995306"/>
    <lineage>
        <taxon>Bacteria</taxon>
        <taxon>Pseudomonadati</taxon>
        <taxon>Myxococcota</taxon>
        <taxon>Polyangia</taxon>
        <taxon>Polyangiales</taxon>
        <taxon>Polyangiaceae</taxon>
        <taxon>Polyangium</taxon>
    </lineage>
</organism>
<sequence>MTETTNAKASRGKAAKKDEAPSVLALEWSLAELPSAQHRAGLAGLVLMVRWLEGQPGGFAGTCRITRIDEAGLSLLIDLAGLGSLLDATYEAASEEEEYPSPWKNKAPIREVQKEEVDKKGKVKTKTYYVYPRIVPSGAWLVSYDPSGNGSKGGEWTALFRRMLWETFRGVPATRAPFEERAAKRACGLAEDTWKDLCRPPEHAVRLPSTYYLGAQANSADGVPFFDRARYQFLLHFWPFVASIYVPAHVKPQDGKREYVPYAIVVPDVAALASFCEELPYVLKARETRAIGKSLPEAAVLDLAIEGALDTARRLRERIAAREGRKDTADLVLGYEVHHVTKEGNNVRVLSSSRVEPDADTVDHYARNRKAFRHPPFRQVWLSNLIHGRPRHVAFDRLIATSPLSTMTFGSNAFRHDARKYFEITSNEAAEMQEENETPENTRDDSIEAIVYAVVSGYVRGKLKAKYNLAWEDVKAGKKSKKDYEEKKEKVAKEAFLAVRARPEQDFVSYFAGTLCSVPQFLDTKRYSRLTHALQGDTGKVRTLTLLALSANAWSIPAKES</sequence>
<reference evidence="3 4" key="1">
    <citation type="submission" date="2022-11" db="EMBL/GenBank/DDBJ databases">
        <title>Minimal conservation of predation-associated metabolite biosynthetic gene clusters underscores biosynthetic potential of Myxococcota including descriptions for ten novel species: Archangium lansinium sp. nov., Myxococcus landrumus sp. nov., Nannocystis bai.</title>
        <authorList>
            <person name="Ahearne A."/>
            <person name="Stevens C."/>
            <person name="Dowd S."/>
        </authorList>
    </citation>
    <scope>NUCLEOTIDE SEQUENCE [LARGE SCALE GENOMIC DNA]</scope>
    <source>
        <strain evidence="3 4">RJM3</strain>
    </source>
</reference>
<gene>
    <name evidence="3" type="primary">cmx8</name>
    <name evidence="3" type="ORF">POL67_01185</name>
</gene>
<dbReference type="NCBIfam" id="TIGR04413">
    <property type="entry name" value="MYXAN_cmx8"/>
    <property type="match status" value="1"/>
</dbReference>
<evidence type="ECO:0000259" key="2">
    <source>
        <dbReference type="Pfam" id="PF24122"/>
    </source>
</evidence>
<keyword evidence="4" id="KW-1185">Reference proteome</keyword>
<evidence type="ECO:0000313" key="4">
    <source>
        <dbReference type="Proteomes" id="UP001221411"/>
    </source>
</evidence>
<dbReference type="EMBL" id="JAQNDO010000001">
    <property type="protein sequence ID" value="MDC0739938.1"/>
    <property type="molecule type" value="Genomic_DNA"/>
</dbReference>
<accession>A0ABT5EFB4</accession>
<dbReference type="Pfam" id="PF24122">
    <property type="entry name" value="Cas8b_C"/>
    <property type="match status" value="1"/>
</dbReference>
<dbReference type="InterPro" id="IPR056202">
    <property type="entry name" value="Cas8b_C"/>
</dbReference>
<feature type="domain" description="Type I-B CRISPR Cas8b N-terminal" evidence="1">
    <location>
        <begin position="63"/>
        <end position="324"/>
    </location>
</feature>